<feature type="compositionally biased region" description="Polar residues" evidence="1">
    <location>
        <begin position="1052"/>
        <end position="1063"/>
    </location>
</feature>
<gene>
    <name evidence="2" type="ORF">CUR178_06800</name>
</gene>
<organism evidence="2 3">
    <name type="scientific">Leishmania enriettii</name>
    <dbReference type="NCBI Taxonomy" id="5663"/>
    <lineage>
        <taxon>Eukaryota</taxon>
        <taxon>Discoba</taxon>
        <taxon>Euglenozoa</taxon>
        <taxon>Kinetoplastea</taxon>
        <taxon>Metakinetoplastina</taxon>
        <taxon>Trypanosomatida</taxon>
        <taxon>Trypanosomatidae</taxon>
        <taxon>Leishmaniinae</taxon>
        <taxon>Leishmania</taxon>
    </lineage>
</organism>
<feature type="compositionally biased region" description="Low complexity" evidence="1">
    <location>
        <begin position="1455"/>
        <end position="1468"/>
    </location>
</feature>
<keyword evidence="3" id="KW-1185">Reference proteome</keyword>
<evidence type="ECO:0000313" key="2">
    <source>
        <dbReference type="EMBL" id="KAG5482760.1"/>
    </source>
</evidence>
<feature type="region of interest" description="Disordered" evidence="1">
    <location>
        <begin position="224"/>
        <end position="251"/>
    </location>
</feature>
<feature type="region of interest" description="Disordered" evidence="1">
    <location>
        <begin position="1451"/>
        <end position="1482"/>
    </location>
</feature>
<feature type="compositionally biased region" description="Low complexity" evidence="1">
    <location>
        <begin position="394"/>
        <end position="403"/>
    </location>
</feature>
<accession>A0A836HEQ6</accession>
<reference evidence="2 3" key="1">
    <citation type="submission" date="2021-02" db="EMBL/GenBank/DDBJ databases">
        <title>Leishmania (Mundinia) enrietti genome sequencing and assembly.</title>
        <authorList>
            <person name="Almutairi H."/>
            <person name="Gatherer D."/>
        </authorList>
    </citation>
    <scope>NUCLEOTIDE SEQUENCE [LARGE SCALE GENOMIC DNA]</scope>
    <source>
        <strain evidence="2">CUR178</strain>
    </source>
</reference>
<comment type="caution">
    <text evidence="2">The sequence shown here is derived from an EMBL/GenBank/DDBJ whole genome shotgun (WGS) entry which is preliminary data.</text>
</comment>
<feature type="compositionally biased region" description="Polar residues" evidence="1">
    <location>
        <begin position="266"/>
        <end position="275"/>
    </location>
</feature>
<sequence>MEIDFLEMQLMDVLVLHHDDDINDDDVAFATFDYIRGAHVVALGLLLEGRLPEVQRCLHLCQVACGETAVGHAPAASSEAATATAAPSEMYNASGPLDENVKAADSWLKPSLPSPSLDAAVAQRRPLRALRSDADRRVLSALTNRTAQLQKQLEAARRARQGCDTDSRLHKLSLGHRDDVADETMDTREATSSMRLIQRHLQQLPRAAPMTLALRPAFIRGARDGSARMSAARPPPPAPRLSAPVEDRRGEGTPLRLPSLVISRSPGNARQQVASTAPDARHRVAMPPPPPPERGIAIGGRSYLYRRKVRKGLSPLITAGRTLCVSRCRTRALSSGALNRQLQWNGRVETLAAEDRAAEDVDDTRATQEVSDTFTEKDMPLYSREVQTLPHLWSSSTRSCASSSKREPLRPSAAVARPSPAALRPTAQRGSRTLAVDRTDENEGEDVSPVHGGDVRGDAGGRAGLAPVQTPHTRELSRTTSSLRELAVIDHVPQSVQSPSSLEECVTPRRRVLPAPPETHLTASSAANEIALTVPLLLDTGRGLLSGDAYGAKSASVTSLPTPRSVLSATPNTTSEQLPLPSGATAIYILPPPTRLATPSSTASAAAAHAVQVARQTMQFALTSLNAQLRCSAKALERCDQLTLSRLPYSAREALFATRARQAADGCVNASRGTGGSSGSGGSARIASPVSAAGLVVPAVGAAAAVTVAALPQGDCQGEEDGVVSPASFLRSDADASPPVPALLSPHSRTVATTGVTVACPLPTADAVSSEEKGVRDGASEDSPVLLGAADKMRPIAAVTSYAERAVEGAQEGGDEVGEGVSVAPVAMSTKESPRARLSGARDAVGHYTYNAAVEALVCARLAARPASVPQPQTKAPEAAAVEESSPGIAEEALVAWRRMLQSIGSMSTATTVVGDPGADARKLNAAMASSPSQTSCCLVATVVAPPHDTVNGGVRRTRHGIHCATDVVRGRETQRIVCDALRQASQHVLPGDLVRPTWKTGGAACPKPSLLNLLNVLPNRLDGAEASAETWGHAVRRNTGKTTIDMSFVSESCTSPPTSTGAAPSRRIPPQVSGGDDAVRWLPLCLGAAGTPLANVTLARPSTAAVADVLRQLHEAHQASAALLGIQDWTVVAPSLLTRSLPLSVRAVRIQRWWRQRLVARLCRQRRAAQEAYLVEEERRDAAALRLQQQMRLHWAREALARCAAACAAWTEHRVTAERTSPKHGNAVDSLTGGGIAFDGSNSLTTMPLPHGHLGRVVAPHAFESGGGALLSKQVHRAHPIRIRPFAGTDGSLAGLGKPQEAAPVGADKNTFLFFSSARAAAAPDDDDAVDSNRGPCGRACRSPLIVSTGSLLAVKRAEAVASLSVHGGTTSDERNAAAHRIQRCYRHHLAHLHMARLCRDVEVLSAVVTRRAPLAAIRLTLTAAPLSASAALSSMEHLPSDSVDGGAAEFLVTSPTSGGTSRSPHSLLDSSATSSHTYSAQDAAKDSDAAMMRNLLDHCTGDVYEAYLKRGLAARRHGDYKTPLERVSLRDLQRIRQEREVEATRQRQLYEREQQRKLEQQQRRERQALDASKVIQRIGRGCRWRRWLRGRELGQRADPHEVEWLSRSTVGGLHSVKPPSAKGLGTQLVMSLEEKQCAQLAGGEAVASHMISRLQAAHPQCFGIATSPRSAEYIASHCTPAQLASVATAEAFVAAFASRVEVYSRYRHTSARRVQLAWRLHRAKLHSRGKQARLV</sequence>
<dbReference type="RefSeq" id="XP_067694450.1">
    <property type="nucleotide sequence ID" value="XM_067838456.1"/>
</dbReference>
<protein>
    <submittedName>
        <fullName evidence="2">Uncharacterized protein</fullName>
    </submittedName>
</protein>
<dbReference type="KEGG" id="lenr:94173966"/>
<feature type="compositionally biased region" description="Polar residues" evidence="1">
    <location>
        <begin position="1470"/>
        <end position="1480"/>
    </location>
</feature>
<feature type="region of interest" description="Disordered" evidence="1">
    <location>
        <begin position="1052"/>
        <end position="1073"/>
    </location>
</feature>
<dbReference type="EMBL" id="JAFHKP010000015">
    <property type="protein sequence ID" value="KAG5482760.1"/>
    <property type="molecule type" value="Genomic_DNA"/>
</dbReference>
<dbReference type="OrthoDB" id="267477at2759"/>
<feature type="compositionally biased region" description="Low complexity" evidence="1">
    <location>
        <begin position="410"/>
        <end position="425"/>
    </location>
</feature>
<proteinExistence type="predicted"/>
<evidence type="ECO:0000313" key="3">
    <source>
        <dbReference type="Proteomes" id="UP000674179"/>
    </source>
</evidence>
<dbReference type="Proteomes" id="UP000674179">
    <property type="component" value="Chromosome 15"/>
</dbReference>
<name>A0A836HEQ6_LEIEN</name>
<dbReference type="GeneID" id="94173966"/>
<feature type="region of interest" description="Disordered" evidence="1">
    <location>
        <begin position="393"/>
        <end position="476"/>
    </location>
</feature>
<feature type="region of interest" description="Disordered" evidence="1">
    <location>
        <begin position="266"/>
        <end position="296"/>
    </location>
</feature>
<evidence type="ECO:0000256" key="1">
    <source>
        <dbReference type="SAM" id="MobiDB-lite"/>
    </source>
</evidence>